<dbReference type="Pfam" id="PF09492">
    <property type="entry name" value="Pec_lyase"/>
    <property type="match status" value="1"/>
</dbReference>
<dbReference type="SUPFAM" id="SSF55383">
    <property type="entry name" value="Copper amine oxidase, domain N"/>
    <property type="match status" value="1"/>
</dbReference>
<accession>A0ABP9R5X9</accession>
<name>A0ABP9R5X9_9RHOO</name>
<dbReference type="InterPro" id="IPR036582">
    <property type="entry name" value="Mao_N_sf"/>
</dbReference>
<dbReference type="EMBL" id="BAABLD010000017">
    <property type="protein sequence ID" value="GAA5172170.1"/>
    <property type="molecule type" value="Genomic_DNA"/>
</dbReference>
<dbReference type="InterPro" id="IPR012854">
    <property type="entry name" value="Cu_amine_oxidase-like_N"/>
</dbReference>
<dbReference type="NCBIfam" id="TIGR02474">
    <property type="entry name" value="pec_lyase"/>
    <property type="match status" value="1"/>
</dbReference>
<dbReference type="Gene3D" id="3.30.457.10">
    <property type="entry name" value="Copper amine oxidase-like, N-terminal domain"/>
    <property type="match status" value="1"/>
</dbReference>
<dbReference type="InterPro" id="IPR012669">
    <property type="entry name" value="Pectate_lyase"/>
</dbReference>
<feature type="signal peptide" evidence="1">
    <location>
        <begin position="1"/>
        <end position="23"/>
    </location>
</feature>
<protein>
    <recommendedName>
        <fullName evidence="2">Copper amine oxidase-like N-terminal domain-containing protein</fullName>
    </recommendedName>
</protein>
<feature type="chain" id="PRO_5046571540" description="Copper amine oxidase-like N-terminal domain-containing protein" evidence="1">
    <location>
        <begin position="24"/>
        <end position="514"/>
    </location>
</feature>
<comment type="caution">
    <text evidence="3">The sequence shown here is derived from an EMBL/GenBank/DDBJ whole genome shotgun (WGS) entry which is preliminary data.</text>
</comment>
<evidence type="ECO:0000313" key="3">
    <source>
        <dbReference type="EMBL" id="GAA5172170.1"/>
    </source>
</evidence>
<dbReference type="Pfam" id="PF07833">
    <property type="entry name" value="Cu_amine_oxidN1"/>
    <property type="match status" value="1"/>
</dbReference>
<dbReference type="SUPFAM" id="SSF81853">
    <property type="entry name" value="Family 10 polysaccharide lyase"/>
    <property type="match status" value="1"/>
</dbReference>
<dbReference type="PROSITE" id="PS51257">
    <property type="entry name" value="PROKAR_LIPOPROTEIN"/>
    <property type="match status" value="1"/>
</dbReference>
<organism evidence="3 4">
    <name type="scientific">Viridibacterium curvum</name>
    <dbReference type="NCBI Taxonomy" id="1101404"/>
    <lineage>
        <taxon>Bacteria</taxon>
        <taxon>Pseudomonadati</taxon>
        <taxon>Pseudomonadota</taxon>
        <taxon>Betaproteobacteria</taxon>
        <taxon>Rhodocyclales</taxon>
        <taxon>Rhodocyclaceae</taxon>
        <taxon>Viridibacterium</taxon>
    </lineage>
</organism>
<gene>
    <name evidence="3" type="ORF">GCM10025770_37950</name>
</gene>
<dbReference type="Gene3D" id="1.50.10.20">
    <property type="match status" value="1"/>
</dbReference>
<sequence length="514" mass="57540">MKKLAVILAVFVISACTVPPVQPDGQQASPDPFANGVPVVIALIMGEPNFSLDSGYQELEEGLYTKPELKPGKKMFAPIQDIITLLGGTVIRDTGARSVTYTLDRRTLTLTADSTGARAQDRVATLSIAPEWRDGSMWVPLEEVFSLLGAYSRWDEARQRLAATFILPKDRKTEGLTLGGSITEANMTEQPAPFYASGEGRKLGEIVVAYQNDDGGWPKLDRRTNMLVPVNRAALTGVKGKSTIDNDSTTKQLTALARAYVVHRDPAFLRSFERGLDYILAAQLDNGGWQQFWPDPIGYKKRITFNDDAIANILEVLRDIAQRTPDYAFVDDARRQRAAQAYEKGVSLILRTQLTVAGKKTGWCAQYDELTLAPAMGRAFELPSISGHESVNVVRFLMSIEQPSPSVKQAIRDAMAWFEASSLKGVRRVKRDDRTLEFGVDYVLQNDPQAPLLWARFYDLQGKPLFTSRDSIPRSEFSEVSYERRVKYNWFSEAPRQLLEKDYPAWLNKHGLRH</sequence>
<dbReference type="Proteomes" id="UP001500547">
    <property type="component" value="Unassembled WGS sequence"/>
</dbReference>
<evidence type="ECO:0000256" key="1">
    <source>
        <dbReference type="SAM" id="SignalP"/>
    </source>
</evidence>
<evidence type="ECO:0000259" key="2">
    <source>
        <dbReference type="Pfam" id="PF07833"/>
    </source>
</evidence>
<keyword evidence="1" id="KW-0732">Signal</keyword>
<keyword evidence="4" id="KW-1185">Reference proteome</keyword>
<proteinExistence type="predicted"/>
<reference evidence="4" key="1">
    <citation type="journal article" date="2019" name="Int. J. Syst. Evol. Microbiol.">
        <title>The Global Catalogue of Microorganisms (GCM) 10K type strain sequencing project: providing services to taxonomists for standard genome sequencing and annotation.</title>
        <authorList>
            <consortium name="The Broad Institute Genomics Platform"/>
            <consortium name="The Broad Institute Genome Sequencing Center for Infectious Disease"/>
            <person name="Wu L."/>
            <person name="Ma J."/>
        </authorList>
    </citation>
    <scope>NUCLEOTIDE SEQUENCE [LARGE SCALE GENOMIC DNA]</scope>
    <source>
        <strain evidence="4">JCM 18715</strain>
    </source>
</reference>
<feature type="domain" description="Copper amine oxidase-like N-terminal" evidence="2">
    <location>
        <begin position="66"/>
        <end position="160"/>
    </location>
</feature>
<evidence type="ECO:0000313" key="4">
    <source>
        <dbReference type="Proteomes" id="UP001500547"/>
    </source>
</evidence>